<evidence type="ECO:0000256" key="2">
    <source>
        <dbReference type="SAM" id="Phobius"/>
    </source>
</evidence>
<dbReference type="AlphaFoldDB" id="A0A2A7MP96"/>
<evidence type="ECO:0000313" key="6">
    <source>
        <dbReference type="Proteomes" id="UP000465302"/>
    </source>
</evidence>
<evidence type="ECO:0000313" key="4">
    <source>
        <dbReference type="EMBL" id="PEG33555.1"/>
    </source>
</evidence>
<keyword evidence="2" id="KW-0812">Transmembrane</keyword>
<keyword evidence="5" id="KW-1185">Reference proteome</keyword>
<comment type="caution">
    <text evidence="4">The sequence shown here is derived from an EMBL/GenBank/DDBJ whole genome shotgun (WGS) entry which is preliminary data.</text>
</comment>
<evidence type="ECO:0000256" key="1">
    <source>
        <dbReference type="SAM" id="MobiDB-lite"/>
    </source>
</evidence>
<protein>
    <submittedName>
        <fullName evidence="4">Uncharacterized protein</fullName>
    </submittedName>
</protein>
<reference evidence="3" key="3">
    <citation type="submission" date="2020-02" db="EMBL/GenBank/DDBJ databases">
        <authorList>
            <person name="Matsumoto Y."/>
            <person name="Motooka D."/>
            <person name="Nakamura S."/>
        </authorList>
    </citation>
    <scope>NUCLEOTIDE SEQUENCE</scope>
    <source>
        <strain evidence="3">JCM 6377</strain>
    </source>
</reference>
<dbReference type="Proteomes" id="UP000465302">
    <property type="component" value="Unassembled WGS sequence"/>
</dbReference>
<feature type="region of interest" description="Disordered" evidence="1">
    <location>
        <begin position="148"/>
        <end position="194"/>
    </location>
</feature>
<gene>
    <name evidence="4" type="ORF">CQY20_30205</name>
    <name evidence="3" type="ORF">MAGR_44020</name>
</gene>
<name>A0A2A7MP96_MYCAG</name>
<accession>A0A2A7MP96</accession>
<dbReference type="OrthoDB" id="10020791at2"/>
<sequence>MDTTTYIADSEPTVRSTGLAYSQCLPEPDYGYPQHPQYAPYRHEQTPVQTPVKQSSSGKGLLFVAGLAVVGAAAFGGVYLMNSTESQPTATTSAAAATPPAGSTIINVPSAVEIPSLAPADDKEDKPTPVIVNNQAPVQVKAPAVAPKPVAAPAPKPIAAPAPKPIAAPPPAAAPAPAPAAAPAPAPAPATGPDVRIKAPFVDVAVPSQGGVSVKTPGTDIGVPGPGGQGGVSVSVPGSQTGANTQQAAERPAN</sequence>
<evidence type="ECO:0000313" key="3">
    <source>
        <dbReference type="EMBL" id="GFG52961.1"/>
    </source>
</evidence>
<organism evidence="4 5">
    <name type="scientific">Mycolicibacterium agri</name>
    <name type="common">Mycobacterium agri</name>
    <dbReference type="NCBI Taxonomy" id="36811"/>
    <lineage>
        <taxon>Bacteria</taxon>
        <taxon>Bacillati</taxon>
        <taxon>Actinomycetota</taxon>
        <taxon>Actinomycetes</taxon>
        <taxon>Mycobacteriales</taxon>
        <taxon>Mycobacteriaceae</taxon>
        <taxon>Mycolicibacterium</taxon>
    </lineage>
</organism>
<dbReference type="RefSeq" id="WP_097944469.1">
    <property type="nucleotide sequence ID" value="NZ_BLKS01000001.1"/>
</dbReference>
<dbReference type="EMBL" id="BLKS01000001">
    <property type="protein sequence ID" value="GFG52961.1"/>
    <property type="molecule type" value="Genomic_DNA"/>
</dbReference>
<proteinExistence type="predicted"/>
<evidence type="ECO:0000313" key="5">
    <source>
        <dbReference type="Proteomes" id="UP000220914"/>
    </source>
</evidence>
<feature type="compositionally biased region" description="Pro residues" evidence="1">
    <location>
        <begin position="150"/>
        <end position="190"/>
    </location>
</feature>
<keyword evidence="2" id="KW-0472">Membrane</keyword>
<dbReference type="EMBL" id="PDCP01000105">
    <property type="protein sequence ID" value="PEG33555.1"/>
    <property type="molecule type" value="Genomic_DNA"/>
</dbReference>
<reference evidence="4 5" key="1">
    <citation type="submission" date="2017-10" db="EMBL/GenBank/DDBJ databases">
        <title>The new phylogeny of genus Mycobacterium.</title>
        <authorList>
            <person name="Tortoli E."/>
            <person name="Trovato A."/>
            <person name="Cirillo D.M."/>
        </authorList>
    </citation>
    <scope>NUCLEOTIDE SEQUENCE [LARGE SCALE GENOMIC DNA]</scope>
    <source>
        <strain evidence="4 5">CCUG37673</strain>
    </source>
</reference>
<feature type="transmembrane region" description="Helical" evidence="2">
    <location>
        <begin position="61"/>
        <end position="81"/>
    </location>
</feature>
<keyword evidence="2" id="KW-1133">Transmembrane helix</keyword>
<dbReference type="Proteomes" id="UP000220914">
    <property type="component" value="Unassembled WGS sequence"/>
</dbReference>
<reference evidence="3 6" key="2">
    <citation type="journal article" date="2019" name="Emerg. Microbes Infect.">
        <title>Comprehensive subspecies identification of 175 nontuberculous mycobacteria species based on 7547 genomic profiles.</title>
        <authorList>
            <person name="Matsumoto Y."/>
            <person name="Kinjo T."/>
            <person name="Motooka D."/>
            <person name="Nabeya D."/>
            <person name="Jung N."/>
            <person name="Uechi K."/>
            <person name="Horii T."/>
            <person name="Iida T."/>
            <person name="Fujita J."/>
            <person name="Nakamura S."/>
        </authorList>
    </citation>
    <scope>NUCLEOTIDE SEQUENCE [LARGE SCALE GENOMIC DNA]</scope>
    <source>
        <strain evidence="3 6">JCM 6377</strain>
    </source>
</reference>
<feature type="region of interest" description="Disordered" evidence="1">
    <location>
        <begin position="208"/>
        <end position="254"/>
    </location>
</feature>